<evidence type="ECO:0000259" key="12">
    <source>
        <dbReference type="Pfam" id="PF02875"/>
    </source>
</evidence>
<evidence type="ECO:0000256" key="10">
    <source>
        <dbReference type="HAMAP-Rule" id="MF_02019"/>
    </source>
</evidence>
<dbReference type="GO" id="GO:0005737">
    <property type="term" value="C:cytoplasm"/>
    <property type="evidence" value="ECO:0007669"/>
    <property type="project" value="UniProtKB-SubCell"/>
</dbReference>
<comment type="pathway">
    <text evidence="10 11">Cell wall biogenesis; peptidoglycan biosynthesis.</text>
</comment>
<keyword evidence="4 10" id="KW-0547">Nucleotide-binding</keyword>
<evidence type="ECO:0000256" key="8">
    <source>
        <dbReference type="ARBA" id="ARBA00023306"/>
    </source>
</evidence>
<feature type="domain" description="Mur ligase central" evidence="13">
    <location>
        <begin position="115"/>
        <end position="304"/>
    </location>
</feature>
<dbReference type="Gene3D" id="3.90.190.20">
    <property type="entry name" value="Mur ligase, C-terminal domain"/>
    <property type="match status" value="1"/>
</dbReference>
<evidence type="ECO:0000256" key="3">
    <source>
        <dbReference type="ARBA" id="ARBA00022618"/>
    </source>
</evidence>
<comment type="catalytic activity">
    <reaction evidence="10 11">
        <text>D-alanyl-D-alanine + UDP-N-acetyl-alpha-D-muramoyl-L-alanyl-gamma-D-glutamyl-meso-2,6-diaminopimelate + ATP = UDP-N-acetyl-alpha-D-muramoyl-L-alanyl-gamma-D-glutamyl-meso-2,6-diaminopimeloyl-D-alanyl-D-alanine + ADP + phosphate + H(+)</text>
        <dbReference type="Rhea" id="RHEA:28374"/>
        <dbReference type="ChEBI" id="CHEBI:15378"/>
        <dbReference type="ChEBI" id="CHEBI:30616"/>
        <dbReference type="ChEBI" id="CHEBI:43474"/>
        <dbReference type="ChEBI" id="CHEBI:57822"/>
        <dbReference type="ChEBI" id="CHEBI:61386"/>
        <dbReference type="ChEBI" id="CHEBI:83905"/>
        <dbReference type="ChEBI" id="CHEBI:456216"/>
        <dbReference type="EC" id="6.3.2.10"/>
    </reaction>
</comment>
<evidence type="ECO:0000256" key="7">
    <source>
        <dbReference type="ARBA" id="ARBA00022984"/>
    </source>
</evidence>
<dbReference type="SUPFAM" id="SSF53623">
    <property type="entry name" value="MurD-like peptide ligases, catalytic domain"/>
    <property type="match status" value="1"/>
</dbReference>
<keyword evidence="15" id="KW-1185">Reference proteome</keyword>
<dbReference type="GO" id="GO:0009252">
    <property type="term" value="P:peptidoglycan biosynthetic process"/>
    <property type="evidence" value="ECO:0007669"/>
    <property type="project" value="UniProtKB-UniRule"/>
</dbReference>
<dbReference type="HAMAP" id="MF_02019">
    <property type="entry name" value="MurF"/>
    <property type="match status" value="1"/>
</dbReference>
<keyword evidence="6 10" id="KW-0133">Cell shape</keyword>
<dbReference type="Gene3D" id="3.40.1390.10">
    <property type="entry name" value="MurE/MurF, N-terminal domain"/>
    <property type="match status" value="1"/>
</dbReference>
<evidence type="ECO:0000256" key="2">
    <source>
        <dbReference type="ARBA" id="ARBA00022598"/>
    </source>
</evidence>
<evidence type="ECO:0000256" key="1">
    <source>
        <dbReference type="ARBA" id="ARBA00022490"/>
    </source>
</evidence>
<evidence type="ECO:0000256" key="9">
    <source>
        <dbReference type="ARBA" id="ARBA00023316"/>
    </source>
</evidence>
<evidence type="ECO:0000259" key="13">
    <source>
        <dbReference type="Pfam" id="PF08245"/>
    </source>
</evidence>
<comment type="caution">
    <text evidence="14">The sequence shown here is derived from an EMBL/GenBank/DDBJ whole genome shotgun (WGS) entry which is preliminary data.</text>
</comment>
<dbReference type="GO" id="GO:0051301">
    <property type="term" value="P:cell division"/>
    <property type="evidence" value="ECO:0007669"/>
    <property type="project" value="UniProtKB-KW"/>
</dbReference>
<evidence type="ECO:0000256" key="6">
    <source>
        <dbReference type="ARBA" id="ARBA00022960"/>
    </source>
</evidence>
<dbReference type="PANTHER" id="PTHR43024:SF1">
    <property type="entry name" value="UDP-N-ACETYLMURAMOYL-TRIPEPTIDE--D-ALANYL-D-ALANINE LIGASE"/>
    <property type="match status" value="1"/>
</dbReference>
<dbReference type="GO" id="GO:0071555">
    <property type="term" value="P:cell wall organization"/>
    <property type="evidence" value="ECO:0007669"/>
    <property type="project" value="UniProtKB-KW"/>
</dbReference>
<accession>A0A0B8T1Y9</accession>
<reference evidence="15" key="1">
    <citation type="submission" date="2014-04" db="EMBL/GenBank/DDBJ databases">
        <title>Whole-Genome optical mapping and complete genome sequence of Sphingobacterium deserti sp. nov., a new spaces isolated from desert in the west of China.</title>
        <authorList>
            <person name="Teng C."/>
            <person name="Zhou Z."/>
            <person name="Li X."/>
            <person name="Chen M."/>
            <person name="Lin M."/>
            <person name="Wang L."/>
            <person name="Su S."/>
            <person name="Zhang C."/>
            <person name="Zhang W."/>
        </authorList>
    </citation>
    <scope>NUCLEOTIDE SEQUENCE [LARGE SCALE GENOMIC DNA]</scope>
    <source>
        <strain evidence="15">ACCC05744</strain>
    </source>
</reference>
<dbReference type="PANTHER" id="PTHR43024">
    <property type="entry name" value="UDP-N-ACETYLMURAMOYL-TRIPEPTIDE--D-ALANYL-D-ALANINE LIGASE"/>
    <property type="match status" value="1"/>
</dbReference>
<dbReference type="InterPro" id="IPR004101">
    <property type="entry name" value="Mur_ligase_C"/>
</dbReference>
<keyword evidence="9 10" id="KW-0961">Cell wall biogenesis/degradation</keyword>
<comment type="function">
    <text evidence="10 11">Involved in cell wall formation. Catalyzes the final step in the synthesis of UDP-N-acetylmuramoyl-pentapeptide, the precursor of murein.</text>
</comment>
<keyword evidence="2 10" id="KW-0436">Ligase</keyword>
<dbReference type="EC" id="6.3.2.10" evidence="10 11"/>
<dbReference type="InterPro" id="IPR013221">
    <property type="entry name" value="Mur_ligase_cen"/>
</dbReference>
<dbReference type="eggNOG" id="COG0770">
    <property type="taxonomic scope" value="Bacteria"/>
</dbReference>
<dbReference type="SUPFAM" id="SSF63418">
    <property type="entry name" value="MurE/MurF N-terminal domain"/>
    <property type="match status" value="1"/>
</dbReference>
<evidence type="ECO:0000256" key="11">
    <source>
        <dbReference type="RuleBase" id="RU004136"/>
    </source>
</evidence>
<evidence type="ECO:0000256" key="5">
    <source>
        <dbReference type="ARBA" id="ARBA00022840"/>
    </source>
</evidence>
<dbReference type="UniPathway" id="UPA00219"/>
<keyword evidence="1 10" id="KW-0963">Cytoplasm</keyword>
<dbReference type="EMBL" id="JJMU01000023">
    <property type="protein sequence ID" value="KGE14796.1"/>
    <property type="molecule type" value="Genomic_DNA"/>
</dbReference>
<dbReference type="AlphaFoldDB" id="A0A0B8T1Y9"/>
<evidence type="ECO:0000313" key="14">
    <source>
        <dbReference type="EMBL" id="KGE14796.1"/>
    </source>
</evidence>
<dbReference type="InterPro" id="IPR005863">
    <property type="entry name" value="UDP-N-AcMur_synth"/>
</dbReference>
<feature type="domain" description="Mur ligase C-terminal" evidence="12">
    <location>
        <begin position="328"/>
        <end position="442"/>
    </location>
</feature>
<dbReference type="GO" id="GO:0008766">
    <property type="term" value="F:UDP-N-acetylmuramoylalanyl-D-glutamyl-2,6-diaminopimelate-D-alanyl-D-alanine ligase activity"/>
    <property type="evidence" value="ECO:0007669"/>
    <property type="project" value="RHEA"/>
</dbReference>
<dbReference type="Gene3D" id="3.40.1190.10">
    <property type="entry name" value="Mur-like, catalytic domain"/>
    <property type="match status" value="1"/>
</dbReference>
<name>A0A0B8T1Y9_9SPHI</name>
<gene>
    <name evidence="10" type="primary">murF</name>
    <name evidence="14" type="ORF">DI53_1470</name>
</gene>
<keyword evidence="3 10" id="KW-0132">Cell division</keyword>
<keyword evidence="5 10" id="KW-0067">ATP-binding</keyword>
<dbReference type="GO" id="GO:0008360">
    <property type="term" value="P:regulation of cell shape"/>
    <property type="evidence" value="ECO:0007669"/>
    <property type="project" value="UniProtKB-KW"/>
</dbReference>
<comment type="subcellular location">
    <subcellularLocation>
        <location evidence="10 11">Cytoplasm</location>
    </subcellularLocation>
</comment>
<feature type="binding site" evidence="10">
    <location>
        <begin position="117"/>
        <end position="123"/>
    </location>
    <ligand>
        <name>ATP</name>
        <dbReference type="ChEBI" id="CHEBI:30616"/>
    </ligand>
</feature>
<dbReference type="STRING" id="1229276.DI53_1470"/>
<evidence type="ECO:0000313" key="15">
    <source>
        <dbReference type="Proteomes" id="UP000031802"/>
    </source>
</evidence>
<dbReference type="InterPro" id="IPR036615">
    <property type="entry name" value="Mur_ligase_C_dom_sf"/>
</dbReference>
<dbReference type="SUPFAM" id="SSF53244">
    <property type="entry name" value="MurD-like peptide ligases, peptide-binding domain"/>
    <property type="match status" value="1"/>
</dbReference>
<dbReference type="GO" id="GO:0005524">
    <property type="term" value="F:ATP binding"/>
    <property type="evidence" value="ECO:0007669"/>
    <property type="project" value="UniProtKB-UniRule"/>
</dbReference>
<dbReference type="Proteomes" id="UP000031802">
    <property type="component" value="Unassembled WGS sequence"/>
</dbReference>
<sequence>MQYFVYFYLAVDYLCYKIKTMTIEQLYSRYKELPLISTDTRNIIPGCIFFALKGEKFNANAFAGEALERGARLVVVDEAQYVADERCILVSDVLSALQDLARYHRTQLNIPIIGITGTNGKTTTKELLHAVLSQRYKTFATKGNLNNHIGVPLSMLAVDESTEVAVIEMGANHQREIAFLCDIAAPTHGLITNVGKAHLEGFGSFEGVKKAKGELYDYLKAHKGILFLQGDNPHLQEMEHARHVEQVVRYGFSGDNDIVGQLVNANPFLTITWRLTAEKESIHTVSTQLTGSYNAENILAAAAVGNFLGLSASEINRGLQEYTPTNNRSQVVKTATNTVIADYYNANASSMAAALDNIAFIDANQKTIILGDMFEMGDESSVEHQKLVEKTAGISAARKIFVGRAFYAHQHTDAEFYETTDEAKKALQAHPITGSTILLKASRGMAFERLMEML</sequence>
<organism evidence="14 15">
    <name type="scientific">Sphingobacterium deserti</name>
    <dbReference type="NCBI Taxonomy" id="1229276"/>
    <lineage>
        <taxon>Bacteria</taxon>
        <taxon>Pseudomonadati</taxon>
        <taxon>Bacteroidota</taxon>
        <taxon>Sphingobacteriia</taxon>
        <taxon>Sphingobacteriales</taxon>
        <taxon>Sphingobacteriaceae</taxon>
        <taxon>Sphingobacterium</taxon>
    </lineage>
</organism>
<comment type="similarity">
    <text evidence="10">Belongs to the MurCDEF family. MurF subfamily.</text>
</comment>
<reference evidence="14 15" key="2">
    <citation type="journal article" date="2015" name="PLoS ONE">
        <title>Whole-Genome Optical Mapping and Finished Genome Sequence of Sphingobacterium deserti sp. nov., a New Species Isolated from the Western Desert of China.</title>
        <authorList>
            <person name="Teng C."/>
            <person name="Zhou Z."/>
            <person name="Molnar I."/>
            <person name="Li X."/>
            <person name="Tang R."/>
            <person name="Chen M."/>
            <person name="Wang L."/>
            <person name="Su S."/>
            <person name="Zhang W."/>
            <person name="Lin M."/>
        </authorList>
    </citation>
    <scope>NUCLEOTIDE SEQUENCE [LARGE SCALE GENOMIC DNA]</scope>
    <source>
        <strain evidence="15">ACCC05744</strain>
    </source>
</reference>
<dbReference type="InterPro" id="IPR035911">
    <property type="entry name" value="MurE/MurF_N"/>
</dbReference>
<dbReference type="NCBIfam" id="TIGR01143">
    <property type="entry name" value="murF"/>
    <property type="match status" value="1"/>
</dbReference>
<evidence type="ECO:0000256" key="4">
    <source>
        <dbReference type="ARBA" id="ARBA00022741"/>
    </source>
</evidence>
<dbReference type="Pfam" id="PF02875">
    <property type="entry name" value="Mur_ligase_C"/>
    <property type="match status" value="1"/>
</dbReference>
<dbReference type="InterPro" id="IPR036565">
    <property type="entry name" value="Mur-like_cat_sf"/>
</dbReference>
<keyword evidence="7 10" id="KW-0573">Peptidoglycan synthesis</keyword>
<protein>
    <recommendedName>
        <fullName evidence="10 11">UDP-N-acetylmuramoyl-tripeptide--D-alanyl-D-alanine ligase</fullName>
        <ecNumber evidence="10 11">6.3.2.10</ecNumber>
    </recommendedName>
    <alternativeName>
        <fullName evidence="10">D-alanyl-D-alanine-adding enzyme</fullName>
    </alternativeName>
</protein>
<dbReference type="InterPro" id="IPR051046">
    <property type="entry name" value="MurCDEF_CellWall_CoF430Synth"/>
</dbReference>
<dbReference type="GO" id="GO:0047480">
    <property type="term" value="F:UDP-N-acetylmuramoyl-tripeptide-D-alanyl-D-alanine ligase activity"/>
    <property type="evidence" value="ECO:0007669"/>
    <property type="project" value="UniProtKB-UniRule"/>
</dbReference>
<keyword evidence="8 10" id="KW-0131">Cell cycle</keyword>
<dbReference type="Pfam" id="PF08245">
    <property type="entry name" value="Mur_ligase_M"/>
    <property type="match status" value="1"/>
</dbReference>
<proteinExistence type="inferred from homology"/>
<dbReference type="PATRIC" id="fig|1229276.3.peg.1521"/>